<protein>
    <submittedName>
        <fullName evidence="3">Conserved secreted protein</fullName>
    </submittedName>
</protein>
<dbReference type="Proteomes" id="UP000492821">
    <property type="component" value="Unassembled WGS sequence"/>
</dbReference>
<dbReference type="WBParaSite" id="Pan_g18295.t1">
    <property type="protein sequence ID" value="Pan_g18295.t1"/>
    <property type="gene ID" value="Pan_g18295"/>
</dbReference>
<dbReference type="AlphaFoldDB" id="A0A7E4V9T9"/>
<feature type="signal peptide" evidence="1">
    <location>
        <begin position="1"/>
        <end position="19"/>
    </location>
</feature>
<sequence length="230" mass="25604">MNRFVFVGLLLGNALTVFGFPATLAPKANDIPGIPEREILVVDKGDNATLPKPTNENTGTIDIDLSGGKVVQKRDTDQGHNERETWDVEYPVEGEGRSVEPMEYPVEQGLYFDTVDGEVDMLKSVIKQLALVPKDEKLTMTEIDNYFFGDKSDESSVETTPPYFDLPDGIDWGVENVVKQGSLIERAKTLFHYIKAAADLLHEHQDTLRAAYDNAVRIKGVLDTFLSLWG</sequence>
<keyword evidence="1" id="KW-0732">Signal</keyword>
<reference evidence="2" key="1">
    <citation type="journal article" date="2013" name="Genetics">
        <title>The draft genome and transcriptome of Panagrellus redivivus are shaped by the harsh demands of a free-living lifestyle.</title>
        <authorList>
            <person name="Srinivasan J."/>
            <person name="Dillman A.R."/>
            <person name="Macchietto M.G."/>
            <person name="Heikkinen L."/>
            <person name="Lakso M."/>
            <person name="Fracchia K.M."/>
            <person name="Antoshechkin I."/>
            <person name="Mortazavi A."/>
            <person name="Wong G."/>
            <person name="Sternberg P.W."/>
        </authorList>
    </citation>
    <scope>NUCLEOTIDE SEQUENCE [LARGE SCALE GENOMIC DNA]</scope>
    <source>
        <strain evidence="2">MT8872</strain>
    </source>
</reference>
<accession>A0A7E4V9T9</accession>
<evidence type="ECO:0000313" key="2">
    <source>
        <dbReference type="Proteomes" id="UP000492821"/>
    </source>
</evidence>
<feature type="chain" id="PRO_5028850921" evidence="1">
    <location>
        <begin position="20"/>
        <end position="230"/>
    </location>
</feature>
<evidence type="ECO:0000256" key="1">
    <source>
        <dbReference type="SAM" id="SignalP"/>
    </source>
</evidence>
<evidence type="ECO:0000313" key="3">
    <source>
        <dbReference type="WBParaSite" id="Pan_g18295.t1"/>
    </source>
</evidence>
<name>A0A7E4V9T9_PANRE</name>
<proteinExistence type="predicted"/>
<keyword evidence="2" id="KW-1185">Reference proteome</keyword>
<organism evidence="2 3">
    <name type="scientific">Panagrellus redivivus</name>
    <name type="common">Microworm</name>
    <dbReference type="NCBI Taxonomy" id="6233"/>
    <lineage>
        <taxon>Eukaryota</taxon>
        <taxon>Metazoa</taxon>
        <taxon>Ecdysozoa</taxon>
        <taxon>Nematoda</taxon>
        <taxon>Chromadorea</taxon>
        <taxon>Rhabditida</taxon>
        <taxon>Tylenchina</taxon>
        <taxon>Panagrolaimomorpha</taxon>
        <taxon>Panagrolaimoidea</taxon>
        <taxon>Panagrolaimidae</taxon>
        <taxon>Panagrellus</taxon>
    </lineage>
</organism>
<reference evidence="3" key="2">
    <citation type="submission" date="2020-10" db="UniProtKB">
        <authorList>
            <consortium name="WormBaseParasite"/>
        </authorList>
    </citation>
    <scope>IDENTIFICATION</scope>
</reference>